<accession>A0A4R5BPG3</accession>
<dbReference type="PROSITE" id="PS51318">
    <property type="entry name" value="TAT"/>
    <property type="match status" value="1"/>
</dbReference>
<feature type="chain" id="PRO_5020756713" description="alpha-L-rhamnosidase" evidence="4">
    <location>
        <begin position="33"/>
        <end position="1069"/>
    </location>
</feature>
<dbReference type="EC" id="3.2.1.40" evidence="2"/>
<comment type="catalytic activity">
    <reaction evidence="1">
        <text>Hydrolysis of terminal non-reducing alpha-L-rhamnose residues in alpha-L-rhamnosides.</text>
        <dbReference type="EC" id="3.2.1.40"/>
    </reaction>
</comment>
<evidence type="ECO:0000256" key="2">
    <source>
        <dbReference type="ARBA" id="ARBA00012652"/>
    </source>
</evidence>
<dbReference type="InterPro" id="IPR008979">
    <property type="entry name" value="Galactose-bd-like_sf"/>
</dbReference>
<dbReference type="InterPro" id="IPR012341">
    <property type="entry name" value="6hp_glycosidase-like_sf"/>
</dbReference>
<dbReference type="SUPFAM" id="SSF48208">
    <property type="entry name" value="Six-hairpin glycosidases"/>
    <property type="match status" value="1"/>
</dbReference>
<feature type="signal peptide" evidence="4">
    <location>
        <begin position="1"/>
        <end position="32"/>
    </location>
</feature>
<feature type="domain" description="F5/8 type C" evidence="5">
    <location>
        <begin position="215"/>
        <end position="330"/>
    </location>
</feature>
<proteinExistence type="predicted"/>
<dbReference type="SUPFAM" id="SSF49785">
    <property type="entry name" value="Galactose-binding domain-like"/>
    <property type="match status" value="1"/>
</dbReference>
<dbReference type="OrthoDB" id="9761045at2"/>
<dbReference type="AlphaFoldDB" id="A0A4R5BPG3"/>
<dbReference type="Gene3D" id="2.60.120.260">
    <property type="entry name" value="Galactose-binding domain-like"/>
    <property type="match status" value="2"/>
</dbReference>
<name>A0A4R5BPG3_9ACTN</name>
<dbReference type="EMBL" id="SMKY01000021">
    <property type="protein sequence ID" value="TDD87809.1"/>
    <property type="molecule type" value="Genomic_DNA"/>
</dbReference>
<dbReference type="InterPro" id="IPR008928">
    <property type="entry name" value="6-hairpin_glycosidase_sf"/>
</dbReference>
<dbReference type="Gene3D" id="2.60.40.10">
    <property type="entry name" value="Immunoglobulins"/>
    <property type="match status" value="1"/>
</dbReference>
<dbReference type="Proteomes" id="UP000295578">
    <property type="component" value="Unassembled WGS sequence"/>
</dbReference>
<keyword evidence="4" id="KW-0732">Signal</keyword>
<dbReference type="InterPro" id="IPR013737">
    <property type="entry name" value="Bac_rhamnosid_N"/>
</dbReference>
<evidence type="ECO:0000313" key="6">
    <source>
        <dbReference type="EMBL" id="TDD87809.1"/>
    </source>
</evidence>
<dbReference type="InterPro" id="IPR013783">
    <property type="entry name" value="Ig-like_fold"/>
</dbReference>
<dbReference type="Pfam" id="PF05592">
    <property type="entry name" value="Bac_rhamnosid"/>
    <property type="match status" value="1"/>
</dbReference>
<organism evidence="6 7">
    <name type="scientific">Actinomadura darangshiensis</name>
    <dbReference type="NCBI Taxonomy" id="705336"/>
    <lineage>
        <taxon>Bacteria</taxon>
        <taxon>Bacillati</taxon>
        <taxon>Actinomycetota</taxon>
        <taxon>Actinomycetes</taxon>
        <taxon>Streptosporangiales</taxon>
        <taxon>Thermomonosporaceae</taxon>
        <taxon>Actinomadura</taxon>
    </lineage>
</organism>
<dbReference type="RefSeq" id="WP_132195170.1">
    <property type="nucleotide sequence ID" value="NZ_SMKY01000021.1"/>
</dbReference>
<dbReference type="PANTHER" id="PTHR33307">
    <property type="entry name" value="ALPHA-RHAMNOSIDASE (EUROFUNG)"/>
    <property type="match status" value="1"/>
</dbReference>
<dbReference type="InterPro" id="IPR035396">
    <property type="entry name" value="Bac_rhamnosid6H"/>
</dbReference>
<dbReference type="Pfam" id="PF08531">
    <property type="entry name" value="Bac_rhamnosid_N"/>
    <property type="match status" value="1"/>
</dbReference>
<dbReference type="PANTHER" id="PTHR33307:SF11">
    <property type="entry name" value="ALPHA-L-RHAMNOSIDASE"/>
    <property type="match status" value="1"/>
</dbReference>
<evidence type="ECO:0000256" key="1">
    <source>
        <dbReference type="ARBA" id="ARBA00001445"/>
    </source>
</evidence>
<dbReference type="InterPro" id="IPR008902">
    <property type="entry name" value="Rhamnosid_concanavalin"/>
</dbReference>
<dbReference type="InterPro" id="IPR000421">
    <property type="entry name" value="FA58C"/>
</dbReference>
<dbReference type="Pfam" id="PF17389">
    <property type="entry name" value="Bac_rhamnosid6H"/>
    <property type="match status" value="1"/>
</dbReference>
<dbReference type="GO" id="GO:0005975">
    <property type="term" value="P:carbohydrate metabolic process"/>
    <property type="evidence" value="ECO:0007669"/>
    <property type="project" value="InterPro"/>
</dbReference>
<dbReference type="Gene3D" id="2.60.420.10">
    <property type="entry name" value="Maltose phosphorylase, domain 3"/>
    <property type="match status" value="1"/>
</dbReference>
<evidence type="ECO:0000313" key="7">
    <source>
        <dbReference type="Proteomes" id="UP000295578"/>
    </source>
</evidence>
<dbReference type="PROSITE" id="PS50022">
    <property type="entry name" value="FA58C_3"/>
    <property type="match status" value="1"/>
</dbReference>
<evidence type="ECO:0000256" key="4">
    <source>
        <dbReference type="SAM" id="SignalP"/>
    </source>
</evidence>
<dbReference type="InterPro" id="IPR035398">
    <property type="entry name" value="Bac_rhamnosid_C"/>
</dbReference>
<keyword evidence="3" id="KW-0378">Hydrolase</keyword>
<dbReference type="PIRSF" id="PIRSF010631">
    <property type="entry name" value="A-rhamnsds"/>
    <property type="match status" value="1"/>
</dbReference>
<reference evidence="6 7" key="1">
    <citation type="submission" date="2019-03" db="EMBL/GenBank/DDBJ databases">
        <title>Draft genome sequences of novel Actinobacteria.</title>
        <authorList>
            <person name="Sahin N."/>
            <person name="Ay H."/>
            <person name="Saygin H."/>
        </authorList>
    </citation>
    <scope>NUCLEOTIDE SEQUENCE [LARGE SCALE GENOMIC DNA]</scope>
    <source>
        <strain evidence="6 7">DSM 45941</strain>
    </source>
</reference>
<comment type="caution">
    <text evidence="6">The sequence shown here is derived from an EMBL/GenBank/DDBJ whole genome shotgun (WGS) entry which is preliminary data.</text>
</comment>
<dbReference type="Gene3D" id="1.50.10.10">
    <property type="match status" value="1"/>
</dbReference>
<dbReference type="Pfam" id="PF00754">
    <property type="entry name" value="F5_F8_type_C"/>
    <property type="match status" value="1"/>
</dbReference>
<evidence type="ECO:0000259" key="5">
    <source>
        <dbReference type="PROSITE" id="PS50022"/>
    </source>
</evidence>
<evidence type="ECO:0000256" key="3">
    <source>
        <dbReference type="ARBA" id="ARBA00022801"/>
    </source>
</evidence>
<dbReference type="InterPro" id="IPR006311">
    <property type="entry name" value="TAT_signal"/>
</dbReference>
<dbReference type="Pfam" id="PF17390">
    <property type="entry name" value="Bac_rhamnosid_C"/>
    <property type="match status" value="1"/>
</dbReference>
<sequence>MNELSRRRFVQAGGVAAAAVTASGTIVAPASAAPATGAPATGRARTLRPVDLQVDHLPSPLGIDATKPTLSWRFAAGPRNAVQSAYQVRAATSQARLAHPDLWDSGKVGGGAVSAVYAGRALKSRERASWQVRVWDGHGHASAWSDPSHFEMGLLAAADWTAQWIGNEAWSADPVPAAATVAFPARSARYVRLNVTRLGLPLKEGWPYKVSRLQLAEIQVLDGASGTNVASKAPVTASESYTVGGQWEPKAVTDGSLTSDAAPFGYTSMERKEQDLTDPIWIQIDLGKEQRFDRVLLYPRTDATTDDGKTANFPEDFTVQTSGDGKTFETAATVEGQEAPPPLHRQPEALPVFQREFKLHKRVRSARLYATALGVLDITVNGRPVSDAVLEPPYSAFKERLVYSTYDVTRLLRRGGNRVQVELGTGMAHVPPTPGRYEKLTRSDGKPTFLGQLEIAYTDGSREVVASDTSWRTALGATTFTNWYGGEDHDARRTPEDWSDAVKVASPTARLAARTAPPIVPAGTFRTKKITQPKDGVYVVDLGTNFAGWPELRVSGPAGTKVTMRPGELLADDGTVSQHTTGSPIWDTYTLSGKGTETWHPRFVYHGFRYLQLEGLPSAPDDGTVTGIVLRAGNAKAGSFTSSHGLLNDIHKIIDRAVQSNMYSVLTDCPHREKLGWLEQANLVFPAVARNYDVNAYYGSIVRDIAEAQTQDGLVPDIAPEFTVFSGGFRDDPNWGNVIVFAPWQMYRAYGDVATLRTYYPNMVRYVDYLSAKADGHLLDYGLGDWITFDNSTPKGVTATFGYHRAVSALARIAKVIGQDADAAKYETLADDIGAAFNAEHATGDTYGSGSQACDALALDMGVVPADKKDAVLGHLVNSIKAKGYHLTVGEIALPSVFHVLSAEGRDDVIHAFATQTGNPSYGYQVVHGATSLTENWDGPTSGASQNHFMLGAIDEWFHAGLAGLGQADDSIAFETLLLRPAVVGDITRAAATYETPRGHAAASWRRTGKKVRLDVTVPPGTKARVEFPLLGGTAKPKAPRDARWIGVQNGRAVFEVGSGDWKFDGTAS</sequence>
<keyword evidence="7" id="KW-1185">Reference proteome</keyword>
<gene>
    <name evidence="6" type="ORF">E1293_07305</name>
</gene>
<dbReference type="InterPro" id="IPR016007">
    <property type="entry name" value="Alpha_rhamnosid"/>
</dbReference>
<dbReference type="Pfam" id="PF25788">
    <property type="entry name" value="Ig_Rha78A_N"/>
    <property type="match status" value="1"/>
</dbReference>
<dbReference type="GO" id="GO:0030596">
    <property type="term" value="F:alpha-L-rhamnosidase activity"/>
    <property type="evidence" value="ECO:0007669"/>
    <property type="project" value="UniProtKB-EC"/>
</dbReference>
<protein>
    <recommendedName>
        <fullName evidence="2">alpha-L-rhamnosidase</fullName>
        <ecNumber evidence="2">3.2.1.40</ecNumber>
    </recommendedName>
</protein>